<proteinExistence type="predicted"/>
<gene>
    <name evidence="1" type="ORF">MNEG_7620</name>
</gene>
<sequence>MAAKRVAVIGGGFAGLAAAKELSEAGVQVTLVEQGRGLGGRVCSRRASVSGGHPITFDHGAQYLTAKAPDFAALLKDLEASGVAARWGADGSVGDVSIGPSGALDAASFKPYDPTAKALYVGTPTMSAVGRALAAVVAGPGTDIVTGTRASALRRGPGGKWGLQLDGRVAGGDAEAARARASGLEFDAVVTAMSANSTRRLLSGVSDAAAGDAADIRANGGRGEELGGGSAGEMGRGCLHVGEAVCWALMVALAKPIGLPFNGALVSVDRTTPGSQPHDDISGSEAPAAAIAWLARDSSKPGRQLPPGCAEAWVAHAAPDWSNARAGAPRDAVARELLAAFLAAAQGGGGGSGSGSGGGAGAVTEEDVLYLEAHAWSNAYPLNPRKPQPVEGLQGSSGAFVLDKPNRIAACGDWCLGPRASDAWASGRDAARAALQLLL</sequence>
<name>A0A0D2MAN7_9CHLO</name>
<dbReference type="EMBL" id="KK101584">
    <property type="protein sequence ID" value="KIZ00345.1"/>
    <property type="molecule type" value="Genomic_DNA"/>
</dbReference>
<dbReference type="RefSeq" id="XP_013899364.1">
    <property type="nucleotide sequence ID" value="XM_014043910.1"/>
</dbReference>
<dbReference type="InterPro" id="IPR036188">
    <property type="entry name" value="FAD/NAD-bd_sf"/>
</dbReference>
<evidence type="ECO:0000313" key="2">
    <source>
        <dbReference type="Proteomes" id="UP000054498"/>
    </source>
</evidence>
<keyword evidence="2" id="KW-1185">Reference proteome</keyword>
<dbReference type="KEGG" id="mng:MNEG_7620"/>
<dbReference type="Pfam" id="PF13450">
    <property type="entry name" value="NAD_binding_8"/>
    <property type="match status" value="1"/>
</dbReference>
<dbReference type="Proteomes" id="UP000054498">
    <property type="component" value="Unassembled WGS sequence"/>
</dbReference>
<dbReference type="Gene3D" id="3.90.660.10">
    <property type="match status" value="1"/>
</dbReference>
<dbReference type="AlphaFoldDB" id="A0A0D2MAN7"/>
<dbReference type="OrthoDB" id="2161133at2759"/>
<dbReference type="GeneID" id="25740496"/>
<accession>A0A0D2MAN7</accession>
<reference evidence="1 2" key="1">
    <citation type="journal article" date="2013" name="BMC Genomics">
        <title>Reconstruction of the lipid metabolism for the microalga Monoraphidium neglectum from its genome sequence reveals characteristics suitable for biofuel production.</title>
        <authorList>
            <person name="Bogen C."/>
            <person name="Al-Dilaimi A."/>
            <person name="Albersmeier A."/>
            <person name="Wichmann J."/>
            <person name="Grundmann M."/>
            <person name="Rupp O."/>
            <person name="Lauersen K.J."/>
            <person name="Blifernez-Klassen O."/>
            <person name="Kalinowski J."/>
            <person name="Goesmann A."/>
            <person name="Mussgnug J.H."/>
            <person name="Kruse O."/>
        </authorList>
    </citation>
    <scope>NUCLEOTIDE SEQUENCE [LARGE SCALE GENOMIC DNA]</scope>
    <source>
        <strain evidence="1 2">SAG 48.87</strain>
    </source>
</reference>
<organism evidence="1 2">
    <name type="scientific">Monoraphidium neglectum</name>
    <dbReference type="NCBI Taxonomy" id="145388"/>
    <lineage>
        <taxon>Eukaryota</taxon>
        <taxon>Viridiplantae</taxon>
        <taxon>Chlorophyta</taxon>
        <taxon>core chlorophytes</taxon>
        <taxon>Chlorophyceae</taxon>
        <taxon>CS clade</taxon>
        <taxon>Sphaeropleales</taxon>
        <taxon>Selenastraceae</taxon>
        <taxon>Monoraphidium</taxon>
    </lineage>
</organism>
<dbReference type="SUPFAM" id="SSF51905">
    <property type="entry name" value="FAD/NAD(P)-binding domain"/>
    <property type="match status" value="1"/>
</dbReference>
<dbReference type="Gene3D" id="3.50.50.60">
    <property type="entry name" value="FAD/NAD(P)-binding domain"/>
    <property type="match status" value="1"/>
</dbReference>
<dbReference type="PANTHER" id="PTHR16128:SF8">
    <property type="entry name" value="EXPRESSED PROTEIN"/>
    <property type="match status" value="1"/>
</dbReference>
<evidence type="ECO:0000313" key="1">
    <source>
        <dbReference type="EMBL" id="KIZ00345.1"/>
    </source>
</evidence>
<dbReference type="PANTHER" id="PTHR16128">
    <property type="entry name" value="FAD/NAD(P)-BINDING OXIDOREDUCTASE FAMILY PROTEIN"/>
    <property type="match status" value="1"/>
</dbReference>
<protein>
    <recommendedName>
        <fullName evidence="3">Amine oxidase domain-containing protein</fullName>
    </recommendedName>
</protein>
<evidence type="ECO:0008006" key="3">
    <source>
        <dbReference type="Google" id="ProtNLM"/>
    </source>
</evidence>